<reference evidence="11" key="2">
    <citation type="submission" date="2021-09" db="EMBL/GenBank/DDBJ databases">
        <authorList>
            <person name="Gilroy R."/>
        </authorList>
    </citation>
    <scope>NUCLEOTIDE SEQUENCE</scope>
    <source>
        <strain evidence="11">USAMLcec4-12693</strain>
    </source>
</reference>
<feature type="domain" description="Carbohydrate kinase FGGY C-terminal" evidence="10">
    <location>
        <begin position="265"/>
        <end position="450"/>
    </location>
</feature>
<comment type="catalytic activity">
    <reaction evidence="8">
        <text>D-xylulose + ATP = D-xylulose 5-phosphate + ADP + H(+)</text>
        <dbReference type="Rhea" id="RHEA:10964"/>
        <dbReference type="ChEBI" id="CHEBI:15378"/>
        <dbReference type="ChEBI" id="CHEBI:17140"/>
        <dbReference type="ChEBI" id="CHEBI:30616"/>
        <dbReference type="ChEBI" id="CHEBI:57737"/>
        <dbReference type="ChEBI" id="CHEBI:456216"/>
        <dbReference type="EC" id="2.7.1.17"/>
    </reaction>
</comment>
<evidence type="ECO:0000259" key="10">
    <source>
        <dbReference type="Pfam" id="PF02782"/>
    </source>
</evidence>
<dbReference type="InterPro" id="IPR006000">
    <property type="entry name" value="Xylulokinase"/>
</dbReference>
<dbReference type="InterPro" id="IPR050406">
    <property type="entry name" value="FGGY_Carb_Kinase"/>
</dbReference>
<dbReference type="GO" id="GO:0005997">
    <property type="term" value="P:xylulose metabolic process"/>
    <property type="evidence" value="ECO:0007669"/>
    <property type="project" value="InterPro"/>
</dbReference>
<keyword evidence="6 8" id="KW-0067">ATP-binding</keyword>
<dbReference type="PIRSF" id="PIRSF000538">
    <property type="entry name" value="GlpK"/>
    <property type="match status" value="1"/>
</dbReference>
<dbReference type="PROSITE" id="PS00933">
    <property type="entry name" value="FGGY_KINASES_1"/>
    <property type="match status" value="1"/>
</dbReference>
<dbReference type="AlphaFoldDB" id="A0A9D2VWY5"/>
<evidence type="ECO:0000256" key="6">
    <source>
        <dbReference type="ARBA" id="ARBA00022840"/>
    </source>
</evidence>
<dbReference type="InterPro" id="IPR043129">
    <property type="entry name" value="ATPase_NBD"/>
</dbReference>
<dbReference type="Pfam" id="PF00370">
    <property type="entry name" value="FGGY_N"/>
    <property type="match status" value="1"/>
</dbReference>
<dbReference type="InterPro" id="IPR018483">
    <property type="entry name" value="Carb_kinase_FGGY_CS"/>
</dbReference>
<comment type="similarity">
    <text evidence="1 8">Belongs to the FGGY kinase family.</text>
</comment>
<dbReference type="GO" id="GO:0005524">
    <property type="term" value="F:ATP binding"/>
    <property type="evidence" value="ECO:0007669"/>
    <property type="project" value="UniProtKB-KW"/>
</dbReference>
<dbReference type="GO" id="GO:0004856">
    <property type="term" value="F:D-xylulokinase activity"/>
    <property type="evidence" value="ECO:0007669"/>
    <property type="project" value="UniProtKB-EC"/>
</dbReference>
<evidence type="ECO:0000313" key="12">
    <source>
        <dbReference type="Proteomes" id="UP000813420"/>
    </source>
</evidence>
<dbReference type="EMBL" id="DYXE01000034">
    <property type="protein sequence ID" value="HJH49300.1"/>
    <property type="molecule type" value="Genomic_DNA"/>
</dbReference>
<evidence type="ECO:0000256" key="5">
    <source>
        <dbReference type="ARBA" id="ARBA00022777"/>
    </source>
</evidence>
<keyword evidence="2 8" id="KW-0859">Xylose metabolism</keyword>
<evidence type="ECO:0000256" key="3">
    <source>
        <dbReference type="ARBA" id="ARBA00022679"/>
    </source>
</evidence>
<dbReference type="PANTHER" id="PTHR43095:SF5">
    <property type="entry name" value="XYLULOSE KINASE"/>
    <property type="match status" value="1"/>
</dbReference>
<protein>
    <recommendedName>
        <fullName evidence="8">Xylulose kinase</fullName>
        <shortName evidence="8">Xylulokinase</shortName>
        <ecNumber evidence="8">2.7.1.17</ecNumber>
    </recommendedName>
</protein>
<keyword evidence="5 8" id="KW-0418">Kinase</keyword>
<dbReference type="Pfam" id="PF02782">
    <property type="entry name" value="FGGY_C"/>
    <property type="match status" value="1"/>
</dbReference>
<organism evidence="11 12">
    <name type="scientific">Merdimonas faecis</name>
    <dbReference type="NCBI Taxonomy" id="1653435"/>
    <lineage>
        <taxon>Bacteria</taxon>
        <taxon>Bacillati</taxon>
        <taxon>Bacillota</taxon>
        <taxon>Clostridia</taxon>
        <taxon>Lachnospirales</taxon>
        <taxon>Lachnospiraceae</taxon>
        <taxon>Merdimonas</taxon>
    </lineage>
</organism>
<name>A0A9D2VWY5_9FIRM</name>
<dbReference type="Proteomes" id="UP000813420">
    <property type="component" value="Unassembled WGS sequence"/>
</dbReference>
<evidence type="ECO:0000313" key="11">
    <source>
        <dbReference type="EMBL" id="HJH49300.1"/>
    </source>
</evidence>
<evidence type="ECO:0000256" key="7">
    <source>
        <dbReference type="ARBA" id="ARBA00023277"/>
    </source>
</evidence>
<dbReference type="InterPro" id="IPR018484">
    <property type="entry name" value="FGGY_N"/>
</dbReference>
<feature type="domain" description="Carbohydrate kinase FGGY N-terminal" evidence="9">
    <location>
        <begin position="4"/>
        <end position="246"/>
    </location>
</feature>
<dbReference type="PANTHER" id="PTHR43095">
    <property type="entry name" value="SUGAR KINASE"/>
    <property type="match status" value="1"/>
</dbReference>
<keyword evidence="3 8" id="KW-0808">Transferase</keyword>
<evidence type="ECO:0000256" key="2">
    <source>
        <dbReference type="ARBA" id="ARBA00022629"/>
    </source>
</evidence>
<evidence type="ECO:0000256" key="8">
    <source>
        <dbReference type="RuleBase" id="RU364073"/>
    </source>
</evidence>
<dbReference type="NCBIfam" id="TIGR01312">
    <property type="entry name" value="XylB"/>
    <property type="match status" value="1"/>
</dbReference>
<evidence type="ECO:0000256" key="1">
    <source>
        <dbReference type="ARBA" id="ARBA00009156"/>
    </source>
</evidence>
<dbReference type="EC" id="2.7.1.17" evidence="8"/>
<comment type="caution">
    <text evidence="11">The sequence shown here is derived from an EMBL/GenBank/DDBJ whole genome shotgun (WGS) entry which is preliminary data.</text>
</comment>
<reference evidence="11" key="1">
    <citation type="journal article" date="2021" name="PeerJ">
        <title>Extensive microbial diversity within the chicken gut microbiome revealed by metagenomics and culture.</title>
        <authorList>
            <person name="Gilroy R."/>
            <person name="Ravi A."/>
            <person name="Getino M."/>
            <person name="Pursley I."/>
            <person name="Horton D.L."/>
            <person name="Alikhan N.F."/>
            <person name="Baker D."/>
            <person name="Gharbi K."/>
            <person name="Hall N."/>
            <person name="Watson M."/>
            <person name="Adriaenssens E.M."/>
            <person name="Foster-Nyarko E."/>
            <person name="Jarju S."/>
            <person name="Secka A."/>
            <person name="Antonio M."/>
            <person name="Oren A."/>
            <person name="Chaudhuri R.R."/>
            <person name="La Ragione R."/>
            <person name="Hildebrand F."/>
            <person name="Pallen M.J."/>
        </authorList>
    </citation>
    <scope>NUCLEOTIDE SEQUENCE</scope>
    <source>
        <strain evidence="11">USAMLcec4-12693</strain>
    </source>
</reference>
<evidence type="ECO:0000256" key="4">
    <source>
        <dbReference type="ARBA" id="ARBA00022741"/>
    </source>
</evidence>
<proteinExistence type="inferred from homology"/>
<dbReference type="GO" id="GO:0042732">
    <property type="term" value="P:D-xylose metabolic process"/>
    <property type="evidence" value="ECO:0007669"/>
    <property type="project" value="UniProtKB-KW"/>
</dbReference>
<accession>A0A9D2VWY5</accession>
<keyword evidence="4 8" id="KW-0547">Nucleotide-binding</keyword>
<dbReference type="InterPro" id="IPR018485">
    <property type="entry name" value="FGGY_C"/>
</dbReference>
<evidence type="ECO:0000259" key="9">
    <source>
        <dbReference type="Pfam" id="PF00370"/>
    </source>
</evidence>
<dbReference type="CDD" id="cd07805">
    <property type="entry name" value="ASKHA_NBD_FGGY_CvXK-like"/>
    <property type="match status" value="1"/>
</dbReference>
<dbReference type="RefSeq" id="WP_277271726.1">
    <property type="nucleotide sequence ID" value="NZ_DYXE01000034.1"/>
</dbReference>
<keyword evidence="7 8" id="KW-0119">Carbohydrate metabolism</keyword>
<sequence>MAKYLISHDLGTSSNKASLFSTEGELIKSHTVPYEVHFFHKNYAEQDPEEWWQAVCQATREIVKGIDPSEVLAVSFSSQMQACIVVDREGKALRPAMIWADHRAEKQAEYLEEKIGFDRMYEINGHRVSPSYSIEKLMWIKEHEPEIYGKTYKMLLAKDYIICRLTGAFVTDYSEASGTDVFDLRHLKWSEEILEAAGIDPGKLPELHASTDVIGEMTAEAAVELGLTTKTKVVCGGGDGPCSALGAGCVEDGQLFLSFGTSAWIAGTSGRVELDREKTLIGFGHVVPGKYMPCGTMQAAGSSYSYIREALCQEEERHAEETGESVYELLNQLVCQSPPGAKGLIFLPYLLGERSPRWNPDTSGSFLGIRMEHQKCDYVRAVLEGIAMNLDVILKAQREHIDGKELILTGGGAKGDVLAQILADVLGVKLHRLDHVETATSIAAAVIAGVGVGAFQDFSVVRQFVKTDKIFCPREEYREIYDRQKKLFELGYQCLREYYREDAKTV</sequence>
<gene>
    <name evidence="8 11" type="primary">xylB</name>
    <name evidence="11" type="ORF">K8V39_03445</name>
</gene>
<dbReference type="SUPFAM" id="SSF53067">
    <property type="entry name" value="Actin-like ATPase domain"/>
    <property type="match status" value="2"/>
</dbReference>
<dbReference type="Gene3D" id="3.30.420.40">
    <property type="match status" value="2"/>
</dbReference>
<dbReference type="InterPro" id="IPR000577">
    <property type="entry name" value="Carb_kinase_FGGY"/>
</dbReference>